<sequence length="299" mass="32963">MKPEKEKWILLVVLSLIWGSSFILIKKSLEHYNPFEVGALRVLIAGIVLLPYAISKLKLFPKKLLKWLILAAVTGNFIPMFLFPIAETKVSSSIAGIINSMMPIFIIIIGGLIWKFETTKRQLIGVAISFTGTCILTFATGETGGFKLWPILLLLIATLCYAISLTTVKAKLQIIPAKVLSAFVFSIVLILPSFIALIFAGFFKDFSFDKSHFEGLGYVSLLSIFGTGLAMMLNYRLMNISTPLFASTVTLLMPIVAVMWGILDGEKLTGFQFFGGLIIISGLIFLRAKKIKTGPVKNQ</sequence>
<feature type="transmembrane region" description="Helical" evidence="6">
    <location>
        <begin position="37"/>
        <end position="55"/>
    </location>
</feature>
<evidence type="ECO:0000256" key="5">
    <source>
        <dbReference type="ARBA" id="ARBA00023136"/>
    </source>
</evidence>
<evidence type="ECO:0000313" key="9">
    <source>
        <dbReference type="Proteomes" id="UP000198931"/>
    </source>
</evidence>
<evidence type="ECO:0000256" key="2">
    <source>
        <dbReference type="ARBA" id="ARBA00007362"/>
    </source>
</evidence>
<evidence type="ECO:0000259" key="7">
    <source>
        <dbReference type="Pfam" id="PF00892"/>
    </source>
</evidence>
<protein>
    <submittedName>
        <fullName evidence="8">Permease of the drug/metabolite transporter (DMT) superfamily</fullName>
    </submittedName>
</protein>
<feature type="transmembrane region" description="Helical" evidence="6">
    <location>
        <begin position="92"/>
        <end position="114"/>
    </location>
</feature>
<dbReference type="PANTHER" id="PTHR32322">
    <property type="entry name" value="INNER MEMBRANE TRANSPORTER"/>
    <property type="match status" value="1"/>
</dbReference>
<feature type="domain" description="EamA" evidence="7">
    <location>
        <begin position="9"/>
        <end position="137"/>
    </location>
</feature>
<feature type="transmembrane region" description="Helical" evidence="6">
    <location>
        <begin position="180"/>
        <end position="203"/>
    </location>
</feature>
<organism evidence="8 9">
    <name type="scientific">Halpernia frigidisoli</name>
    <dbReference type="NCBI Taxonomy" id="1125876"/>
    <lineage>
        <taxon>Bacteria</taxon>
        <taxon>Pseudomonadati</taxon>
        <taxon>Bacteroidota</taxon>
        <taxon>Flavobacteriia</taxon>
        <taxon>Flavobacteriales</taxon>
        <taxon>Weeksellaceae</taxon>
        <taxon>Chryseobacterium group</taxon>
        <taxon>Halpernia</taxon>
    </lineage>
</organism>
<dbReference type="Proteomes" id="UP000198931">
    <property type="component" value="Unassembled WGS sequence"/>
</dbReference>
<dbReference type="Pfam" id="PF00892">
    <property type="entry name" value="EamA"/>
    <property type="match status" value="2"/>
</dbReference>
<feature type="transmembrane region" description="Helical" evidence="6">
    <location>
        <begin position="7"/>
        <end position="25"/>
    </location>
</feature>
<comment type="similarity">
    <text evidence="2">Belongs to the EamA transporter family.</text>
</comment>
<dbReference type="PANTHER" id="PTHR32322:SF2">
    <property type="entry name" value="EAMA DOMAIN-CONTAINING PROTEIN"/>
    <property type="match status" value="1"/>
</dbReference>
<keyword evidence="3 6" id="KW-0812">Transmembrane</keyword>
<keyword evidence="4 6" id="KW-1133">Transmembrane helix</keyword>
<feature type="transmembrane region" description="Helical" evidence="6">
    <location>
        <begin position="147"/>
        <end position="168"/>
    </location>
</feature>
<keyword evidence="9" id="KW-1185">Reference proteome</keyword>
<dbReference type="InterPro" id="IPR000620">
    <property type="entry name" value="EamA_dom"/>
</dbReference>
<comment type="subcellular location">
    <subcellularLocation>
        <location evidence="1">Membrane</location>
        <topology evidence="1">Multi-pass membrane protein</topology>
    </subcellularLocation>
</comment>
<feature type="transmembrane region" description="Helical" evidence="6">
    <location>
        <begin position="244"/>
        <end position="263"/>
    </location>
</feature>
<feature type="transmembrane region" description="Helical" evidence="6">
    <location>
        <begin position="269"/>
        <end position="288"/>
    </location>
</feature>
<dbReference type="SUPFAM" id="SSF103481">
    <property type="entry name" value="Multidrug resistance efflux transporter EmrE"/>
    <property type="match status" value="2"/>
</dbReference>
<evidence type="ECO:0000256" key="6">
    <source>
        <dbReference type="SAM" id="Phobius"/>
    </source>
</evidence>
<dbReference type="OrthoDB" id="1117213at2"/>
<evidence type="ECO:0000313" key="8">
    <source>
        <dbReference type="EMBL" id="SFI35556.1"/>
    </source>
</evidence>
<dbReference type="RefSeq" id="WP_090080584.1">
    <property type="nucleotide sequence ID" value="NZ_FOQT01000004.1"/>
</dbReference>
<accession>A0A1I3HIK5</accession>
<dbReference type="GO" id="GO:0016020">
    <property type="term" value="C:membrane"/>
    <property type="evidence" value="ECO:0007669"/>
    <property type="project" value="UniProtKB-SubCell"/>
</dbReference>
<feature type="transmembrane region" description="Helical" evidence="6">
    <location>
        <begin position="215"/>
        <end position="237"/>
    </location>
</feature>
<evidence type="ECO:0000256" key="4">
    <source>
        <dbReference type="ARBA" id="ARBA00022989"/>
    </source>
</evidence>
<reference evidence="8 9" key="1">
    <citation type="submission" date="2016-10" db="EMBL/GenBank/DDBJ databases">
        <authorList>
            <person name="de Groot N.N."/>
        </authorList>
    </citation>
    <scope>NUCLEOTIDE SEQUENCE [LARGE SCALE GENOMIC DNA]</scope>
    <source>
        <strain evidence="8 9">DSM 26000</strain>
    </source>
</reference>
<feature type="transmembrane region" description="Helical" evidence="6">
    <location>
        <begin position="123"/>
        <end position="141"/>
    </location>
</feature>
<dbReference type="EMBL" id="FOQT01000004">
    <property type="protein sequence ID" value="SFI35556.1"/>
    <property type="molecule type" value="Genomic_DNA"/>
</dbReference>
<keyword evidence="5 6" id="KW-0472">Membrane</keyword>
<name>A0A1I3HIK5_9FLAO</name>
<dbReference type="AlphaFoldDB" id="A0A1I3HIK5"/>
<evidence type="ECO:0000256" key="3">
    <source>
        <dbReference type="ARBA" id="ARBA00022692"/>
    </source>
</evidence>
<dbReference type="STRING" id="1125876.SAMN05443292_2230"/>
<feature type="transmembrane region" description="Helical" evidence="6">
    <location>
        <begin position="67"/>
        <end position="86"/>
    </location>
</feature>
<proteinExistence type="inferred from homology"/>
<feature type="domain" description="EamA" evidence="7">
    <location>
        <begin position="149"/>
        <end position="286"/>
    </location>
</feature>
<dbReference type="InterPro" id="IPR050638">
    <property type="entry name" value="AA-Vitamin_Transporters"/>
</dbReference>
<gene>
    <name evidence="8" type="ORF">SAMN05443292_2230</name>
</gene>
<evidence type="ECO:0000256" key="1">
    <source>
        <dbReference type="ARBA" id="ARBA00004141"/>
    </source>
</evidence>
<dbReference type="InterPro" id="IPR037185">
    <property type="entry name" value="EmrE-like"/>
</dbReference>